<dbReference type="Proteomes" id="UP000030746">
    <property type="component" value="Unassembled WGS sequence"/>
</dbReference>
<protein>
    <submittedName>
        <fullName evidence="1">Uncharacterized protein</fullName>
    </submittedName>
</protein>
<evidence type="ECO:0000313" key="1">
    <source>
        <dbReference type="EMBL" id="ESO88221.1"/>
    </source>
</evidence>
<dbReference type="OrthoDB" id="10043185at2759"/>
<gene>
    <name evidence="1" type="ORF">LOTGIDRAFT_239623</name>
</gene>
<organism evidence="1 2">
    <name type="scientific">Lottia gigantea</name>
    <name type="common">Giant owl limpet</name>
    <dbReference type="NCBI Taxonomy" id="225164"/>
    <lineage>
        <taxon>Eukaryota</taxon>
        <taxon>Metazoa</taxon>
        <taxon>Spiralia</taxon>
        <taxon>Lophotrochozoa</taxon>
        <taxon>Mollusca</taxon>
        <taxon>Gastropoda</taxon>
        <taxon>Patellogastropoda</taxon>
        <taxon>Lottioidea</taxon>
        <taxon>Lottiidae</taxon>
        <taxon>Lottia</taxon>
    </lineage>
</organism>
<dbReference type="AlphaFoldDB" id="V4A4M6"/>
<dbReference type="KEGG" id="lgi:LOTGIDRAFT_239623"/>
<dbReference type="EMBL" id="KB202729">
    <property type="protein sequence ID" value="ESO88221.1"/>
    <property type="molecule type" value="Genomic_DNA"/>
</dbReference>
<name>V4A4M6_LOTGI</name>
<reference evidence="1 2" key="1">
    <citation type="journal article" date="2013" name="Nature">
        <title>Insights into bilaterian evolution from three spiralian genomes.</title>
        <authorList>
            <person name="Simakov O."/>
            <person name="Marletaz F."/>
            <person name="Cho S.J."/>
            <person name="Edsinger-Gonzales E."/>
            <person name="Havlak P."/>
            <person name="Hellsten U."/>
            <person name="Kuo D.H."/>
            <person name="Larsson T."/>
            <person name="Lv J."/>
            <person name="Arendt D."/>
            <person name="Savage R."/>
            <person name="Osoegawa K."/>
            <person name="de Jong P."/>
            <person name="Grimwood J."/>
            <person name="Chapman J.A."/>
            <person name="Shapiro H."/>
            <person name="Aerts A."/>
            <person name="Otillar R.P."/>
            <person name="Terry A.Y."/>
            <person name="Boore J.L."/>
            <person name="Grigoriev I.V."/>
            <person name="Lindberg D.R."/>
            <person name="Seaver E.C."/>
            <person name="Weisblat D.A."/>
            <person name="Putnam N.H."/>
            <person name="Rokhsar D.S."/>
        </authorList>
    </citation>
    <scope>NUCLEOTIDE SEQUENCE [LARGE SCALE GENOMIC DNA]</scope>
</reference>
<dbReference type="CTD" id="20251126"/>
<accession>V4A4M6</accession>
<dbReference type="HOGENOM" id="CLU_1984092_0_0_1"/>
<proteinExistence type="predicted"/>
<dbReference type="GeneID" id="20251126"/>
<dbReference type="RefSeq" id="XP_009061092.1">
    <property type="nucleotide sequence ID" value="XM_009062844.1"/>
</dbReference>
<keyword evidence="2" id="KW-1185">Reference proteome</keyword>
<sequence length="126" mass="14068">MEKSGVKYNVQTQKSLGVEPSYTKANCTTYSNFPIDCNMMCGVCPYPCDGKQCENGGTWIKTHVNVLVTNLTLVQPVPTRTVVEVKNRGVLVLLRQIVKNTVTSQLIVISCVVYVLKMLISRRELK</sequence>
<evidence type="ECO:0000313" key="2">
    <source>
        <dbReference type="Proteomes" id="UP000030746"/>
    </source>
</evidence>